<dbReference type="Proteomes" id="UP000031523">
    <property type="component" value="Chromosome"/>
</dbReference>
<accession>A0A0B5EQS3</accession>
<name>A0A0B5EQS3_STRA4</name>
<organism evidence="1 2">
    <name type="scientific">Streptomyces albus (strain ATCC 21838 / DSM 41398 / FERM P-419 / JCM 4703 / NBRC 107858)</name>
    <dbReference type="NCBI Taxonomy" id="1081613"/>
    <lineage>
        <taxon>Bacteria</taxon>
        <taxon>Bacillati</taxon>
        <taxon>Actinomycetota</taxon>
        <taxon>Actinomycetes</taxon>
        <taxon>Kitasatosporales</taxon>
        <taxon>Streptomycetaceae</taxon>
        <taxon>Streptomyces</taxon>
    </lineage>
</organism>
<sequence length="54" mass="6125">MAAVRDKVGLVECPECGARWVAGVDRRSDARFCSRRCVVGAWRKRKDPYADRAQ</sequence>
<evidence type="ECO:0000313" key="2">
    <source>
        <dbReference type="Proteomes" id="UP000031523"/>
    </source>
</evidence>
<keyword evidence="2" id="KW-1185">Reference proteome</keyword>
<protein>
    <submittedName>
        <fullName evidence="1">Uncharacterized protein</fullName>
    </submittedName>
</protein>
<dbReference type="AlphaFoldDB" id="A0A0B5EQS3"/>
<reference evidence="1 2" key="1">
    <citation type="submission" date="2015-01" db="EMBL/GenBank/DDBJ databases">
        <title>Enhanced salinomycin production by adjusting the supply of polyketide extender units in Streptomyce albus DSM 41398.</title>
        <authorList>
            <person name="Lu C."/>
        </authorList>
    </citation>
    <scope>NUCLEOTIDE SEQUENCE [LARGE SCALE GENOMIC DNA]</scope>
    <source>
        <strain evidence="2">ATCC 21838 / DSM 41398 / FERM P-419 / JCM 4703 / NBRC 107858</strain>
    </source>
</reference>
<evidence type="ECO:0000313" key="1">
    <source>
        <dbReference type="EMBL" id="AJE81630.1"/>
    </source>
</evidence>
<dbReference type="EMBL" id="CP010519">
    <property type="protein sequence ID" value="AJE81630.1"/>
    <property type="molecule type" value="Genomic_DNA"/>
</dbReference>
<proteinExistence type="predicted"/>
<gene>
    <name evidence="1" type="ORF">SLNWT_1254</name>
</gene>
<dbReference type="KEGG" id="sals:SLNWT_1254"/>